<reference evidence="2 3" key="1">
    <citation type="submission" date="2020-01" db="EMBL/GenBank/DDBJ databases">
        <title>The possibility of degradation of plastic by Microbulbifer hydrolyticus IRE-31.</title>
        <authorList>
            <person name="Liu L."/>
        </authorList>
    </citation>
    <scope>NUCLEOTIDE SEQUENCE [LARGE SCALE GENOMIC DNA]</scope>
    <source>
        <strain evidence="2 3">IRE-31</strain>
    </source>
</reference>
<gene>
    <name evidence="2" type="ORF">GTQ55_08520</name>
</gene>
<evidence type="ECO:0000313" key="3">
    <source>
        <dbReference type="Proteomes" id="UP000464675"/>
    </source>
</evidence>
<name>A0ABX6J4K5_9GAMM</name>
<protein>
    <submittedName>
        <fullName evidence="2">ABC transporter</fullName>
    </submittedName>
</protein>
<dbReference type="Proteomes" id="UP000464675">
    <property type="component" value="Chromosome"/>
</dbReference>
<dbReference type="Pfam" id="PF03886">
    <property type="entry name" value="ABC_trans_aux"/>
    <property type="match status" value="1"/>
</dbReference>
<accession>A0ABX6J4K5</accession>
<proteinExistence type="predicted"/>
<evidence type="ECO:0000313" key="2">
    <source>
        <dbReference type="EMBL" id="QHQ40792.1"/>
    </source>
</evidence>
<dbReference type="PROSITE" id="PS51257">
    <property type="entry name" value="PROKAR_LIPOPROTEIN"/>
    <property type="match status" value="1"/>
</dbReference>
<sequence length="203" mass="22315">MSYSKAALLFVSALASILVSGCTLFSPVKNEVRVGLIDTLPLELPQAEGRSATLLLLPPAINPVYDTMRMAYTTRPHEIEYFSRHEWGASPANMLLPLLAQTMENTQSFNTVLTPPHFGSYRYALRSEILTLTQDFTSVPATLVFSLRVQLVDGTSNRVIAGETLSLREPMREETPYAGVVAANIAVANALRQVAEFVLEDAR</sequence>
<dbReference type="Gene3D" id="3.40.50.10610">
    <property type="entry name" value="ABC-type transport auxiliary lipoprotein component"/>
    <property type="match status" value="1"/>
</dbReference>
<dbReference type="SUPFAM" id="SSF159594">
    <property type="entry name" value="XCC0632-like"/>
    <property type="match status" value="1"/>
</dbReference>
<keyword evidence="3" id="KW-1185">Reference proteome</keyword>
<organism evidence="2 3">
    <name type="scientific">Microbulbifer hydrolyticus</name>
    <dbReference type="NCBI Taxonomy" id="48074"/>
    <lineage>
        <taxon>Bacteria</taxon>
        <taxon>Pseudomonadati</taxon>
        <taxon>Pseudomonadota</taxon>
        <taxon>Gammaproteobacteria</taxon>
        <taxon>Cellvibrionales</taxon>
        <taxon>Microbulbiferaceae</taxon>
        <taxon>Microbulbifer</taxon>
    </lineage>
</organism>
<dbReference type="InterPro" id="IPR005586">
    <property type="entry name" value="ABC_trans_aux"/>
</dbReference>
<dbReference type="EMBL" id="CP047491">
    <property type="protein sequence ID" value="QHQ40792.1"/>
    <property type="molecule type" value="Genomic_DNA"/>
</dbReference>
<feature type="domain" description="ABC-type transport auxiliary lipoprotein component" evidence="1">
    <location>
        <begin position="43"/>
        <end position="195"/>
    </location>
</feature>
<evidence type="ECO:0000259" key="1">
    <source>
        <dbReference type="Pfam" id="PF03886"/>
    </source>
</evidence>